<evidence type="ECO:0000256" key="1">
    <source>
        <dbReference type="SAM" id="MobiDB-lite"/>
    </source>
</evidence>
<dbReference type="OrthoDB" id="7483387at2"/>
<feature type="domain" description="Large polyvalent protein associated" evidence="3">
    <location>
        <begin position="20"/>
        <end position="114"/>
    </location>
</feature>
<name>A0A1L3ZVI6_9SPHN</name>
<proteinExistence type="predicted"/>
<dbReference type="InterPro" id="IPR041131">
    <property type="entry name" value="MuF_C"/>
</dbReference>
<organism evidence="4 5">
    <name type="scientific">Tardibacter chloracetimidivorans</name>
    <dbReference type="NCBI Taxonomy" id="1921510"/>
    <lineage>
        <taxon>Bacteria</taxon>
        <taxon>Pseudomonadati</taxon>
        <taxon>Pseudomonadota</taxon>
        <taxon>Alphaproteobacteria</taxon>
        <taxon>Sphingomonadales</taxon>
        <taxon>Sphingomonadaceae</taxon>
        <taxon>Tardibacter</taxon>
    </lineage>
</organism>
<dbReference type="Pfam" id="PF18819">
    <property type="entry name" value="MuF_C"/>
    <property type="match status" value="1"/>
</dbReference>
<gene>
    <name evidence="4" type="ORF">BSL82_10190</name>
</gene>
<dbReference type="RefSeq" id="WP_072597361.1">
    <property type="nucleotide sequence ID" value="NZ_CP018221.1"/>
</dbReference>
<dbReference type="Proteomes" id="UP000182063">
    <property type="component" value="Chromosome"/>
</dbReference>
<sequence length="2117" mass="231886">MARSADQAADLLFGSPAQDARAASMAVVGINPDSDADLQRKAQSLGIPIESARRDPQGFEQRVRETNTDWDEMARTRPITTRLMGSASKAAIAQDDVANMAELERKFGSIRAQRQPEPGIGSYIRGLATSTVESFRQIRAGIGMMADDLIGDMLPGFTPRQQRAAGMRTRSELDYLRSAGRTEASTPAFESGTASAVYGGLQSLLQTAPSVALTFANPVLGLTAMGAQTQAPAYAKYRSRGATPGEATLGSVGEGGVEVATEMLPMSFLVSRFGKAGAGEFLTGLVGRELPSEQVATFVQDAIDTAVANPDKTWADFWRERPDAAYNTAVATLVQSGVMGGLHTVGTRLRKNEARAAQAEADRQTIADLGQLAAASKVRQRDAATFRDFIEQAAEGSPVEDIYVNPQTLGEVLNQSGLDETQQAAALEMLGPRVTEAMQAGTDVRIPVADFTTLLAGTPAGEALLDHIKTDPNGMTKAEADEFMSSKGEQLQKEIDDALTAQSQETEREASANVVRDRVLEQLGQANRFTPAVNERYAELHGAFYSAMAARLGTTAEELYERFPVRVQATAPTGDALEQAASLPVEVRVQQQRMLEDARRVASAAGLPLDFIDDVYVVGSRASGKSHDNSDYDFVVRFTGDINNPAVLKGWDALAEHFKDTDTVLVNGRQHKADIFVTDELYSGQAAVGSQSFAQSPAWVSGIDAALSGKRTIGFLDMGGTPSVLVDMGLPAAPLVIGRAKIATIRDKHRVPAEVFHNLPELLADPLAVFPSADPNHASTLIAQLDARDIEGNPIIAAIMPDTGKGNNVVLSAYGKERHGSKTGDDIVARMIAAEERKGNKVYKREASPGRYSGPIPDISPARQKKPILSLRSKDKLDQEARGAYSPSTDTITLLASADLSTFLHESGHFFLEVMHRLASSPDAPQGVKDDFGGLLDWFGVDAETWNGMSLEEKREHHEKFARGFEAYLYTGKAPAVRLQNIFRAFRAWLVAVYRRAANLNVTVSPSVRGVMDRMLASADEIAEAENARSMMPLFENREQSGMTEDQWRDYQRTGEQATAEATEELEARSLRDMRWLNNARGREVNRLKREADAVRKAVRQQVAAEVAAEPVYAARLYLTRGLINGDKAEGPHRLALPELPELEAMYGDTPAFRSIRDALGSGGYGMVSRENGVHPEQVAELFGFSSADHMIRELMAAEPMNEKIEGLVEKRLLEEHGDLTDPQSIDEAADRAIHNEARARFVAAELSALSRASGKPKTLATAARQFARATIDRLRYRDIRPAMYEAAAARAARAAQKAMADGNLTAAASEKRNQLINTYAAREAIRAREDVEKMVDYFRRFDRPGAAKSIDPSYLEQIHGLLEAVDLKRSTTLRAIDRKASLAEWIEKQRELGFEPIIPDELVGQLQKRSYKEMTVEELRGLRDAIQNIEHLGRLKTRLLTAKKDRDFGQAVDRAVNAIRGNAVTTREQELEHGGWIKSLKRGALDFLAMHRKFASVIRQMDGFKDGGPLWELFIRPMNEAGDREAAMRADATRRIAEILKPLSGWTQKEFVPAIGASLSLEGRMAIALNMGNSINRERVLMGDKWSADQLDAIASTLTAEQWGVVQQLWDFVNSYWPDVETKERRVTGVAPEKVDAEPLRVTTSDGQTLDLRGGYYPIKYDAERSTQAEAHGIAEFVANGLRGAYTRATTRRGHTKERVNTVKRPVRKDLGVLTQHVTEVVHDLAWHEYLIDANRLLRAKPIDGAIRDHYGPETLRAFRKVLEDMAAGDVPAANSFERGLNYLRTGVTVAGMGWSVTTALMQPLGLSQSIKRIGPKWVGRGLSRWLGDAARMESTLTWIREQSPFMTQRAATQQREISEIRNTVSDANPYRRMVQESFFIFIAKLQLIADVPTWVGQYEKSIAAGEDHERAVALADQAVLDSQGGGQIKDLAGIQRGGPLQKLWTNFYSYFSVTYNLAAESIGETRLVGPSRLPLLAADMLLLSILPATLSTLILSALRGDGDDPEELAEEIIKSNLSYMFGMMVGLREIGSIIQSDGRASAPAGIIMQQAAAFYKQASQGELDEAFWKATNRLGGILFHYPAAQIQRTTLGFKALSEGKTHNPLALLLGPPPKK</sequence>
<evidence type="ECO:0000313" key="5">
    <source>
        <dbReference type="Proteomes" id="UP000182063"/>
    </source>
</evidence>
<dbReference type="STRING" id="1921510.BSL82_10190"/>
<dbReference type="Pfam" id="PF18834">
    <property type="entry name" value="LPD22"/>
    <property type="match status" value="1"/>
</dbReference>
<dbReference type="EMBL" id="CP018221">
    <property type="protein sequence ID" value="API59642.1"/>
    <property type="molecule type" value="Genomic_DNA"/>
</dbReference>
<accession>A0A1L3ZVI6</accession>
<evidence type="ECO:0000259" key="2">
    <source>
        <dbReference type="Pfam" id="PF18819"/>
    </source>
</evidence>
<feature type="region of interest" description="Disordered" evidence="1">
    <location>
        <begin position="846"/>
        <end position="867"/>
    </location>
</feature>
<protein>
    <submittedName>
        <fullName evidence="4">Uncharacterized protein</fullName>
    </submittedName>
</protein>
<keyword evidence="5" id="KW-1185">Reference proteome</keyword>
<evidence type="ECO:0000259" key="3">
    <source>
        <dbReference type="Pfam" id="PF18834"/>
    </source>
</evidence>
<feature type="domain" description="Phage MuF C-terminal" evidence="2">
    <location>
        <begin position="746"/>
        <end position="818"/>
    </location>
</feature>
<dbReference type="InterPro" id="IPR043519">
    <property type="entry name" value="NT_sf"/>
</dbReference>
<reference evidence="5" key="1">
    <citation type="submission" date="2016-11" db="EMBL/GenBank/DDBJ databases">
        <title>Complete Genome Sequence of alachlor-degrading Sphingomonas sp. strain JJ-A5.</title>
        <authorList>
            <person name="Lee H."/>
            <person name="Ka J.-O."/>
        </authorList>
    </citation>
    <scope>NUCLEOTIDE SEQUENCE [LARGE SCALE GENOMIC DNA]</scope>
    <source>
        <strain evidence="5">JJ-A5</strain>
    </source>
</reference>
<dbReference type="InterPro" id="IPR040738">
    <property type="entry name" value="LPD22"/>
</dbReference>
<evidence type="ECO:0000313" key="4">
    <source>
        <dbReference type="EMBL" id="API59642.1"/>
    </source>
</evidence>
<dbReference type="SUPFAM" id="SSF81301">
    <property type="entry name" value="Nucleotidyltransferase"/>
    <property type="match status" value="1"/>
</dbReference>
<dbReference type="KEGG" id="sphj:BSL82_10190"/>